<dbReference type="AlphaFoldDB" id="A0A7C2VII0"/>
<dbReference type="EMBL" id="DSFH01000060">
    <property type="protein sequence ID" value="HEW64365.1"/>
    <property type="molecule type" value="Genomic_DNA"/>
</dbReference>
<organism evidence="1">
    <name type="scientific">Fervidicoccus fontis</name>
    <dbReference type="NCBI Taxonomy" id="683846"/>
    <lineage>
        <taxon>Archaea</taxon>
        <taxon>Thermoproteota</taxon>
        <taxon>Thermoprotei</taxon>
        <taxon>Fervidicoccales</taxon>
        <taxon>Fervidicoccaceae</taxon>
        <taxon>Fervidicoccus</taxon>
    </lineage>
</organism>
<dbReference type="GO" id="GO:0016020">
    <property type="term" value="C:membrane"/>
    <property type="evidence" value="ECO:0007669"/>
    <property type="project" value="TreeGrafter"/>
</dbReference>
<evidence type="ECO:0000313" key="1">
    <source>
        <dbReference type="EMBL" id="HEW64365.1"/>
    </source>
</evidence>
<dbReference type="GO" id="GO:0006487">
    <property type="term" value="P:protein N-linked glycosylation"/>
    <property type="evidence" value="ECO:0007669"/>
    <property type="project" value="TreeGrafter"/>
</dbReference>
<dbReference type="Proteomes" id="UP000886076">
    <property type="component" value="Unassembled WGS sequence"/>
</dbReference>
<gene>
    <name evidence="1" type="ORF">ENO39_04855</name>
</gene>
<dbReference type="Gene3D" id="3.40.50.2000">
    <property type="entry name" value="Glycogen Phosphorylase B"/>
    <property type="match status" value="1"/>
</dbReference>
<dbReference type="PANTHER" id="PTHR45919:SF1">
    <property type="entry name" value="GDP-MAN:MAN(3)GLCNAC(2)-PP-DOL ALPHA-1,2-MANNOSYLTRANSFERASE"/>
    <property type="match status" value="1"/>
</dbReference>
<accession>A0A7C2VII0</accession>
<comment type="caution">
    <text evidence="1">The sequence shown here is derived from an EMBL/GenBank/DDBJ whole genome shotgun (WGS) entry which is preliminary data.</text>
</comment>
<protein>
    <submittedName>
        <fullName evidence="1">Glycosyltransferase family 1 protein</fullName>
    </submittedName>
</protein>
<dbReference type="SUPFAM" id="SSF53756">
    <property type="entry name" value="UDP-Glycosyltransferase/glycogen phosphorylase"/>
    <property type="match status" value="1"/>
</dbReference>
<proteinExistence type="predicted"/>
<name>A0A7C2VII0_9CREN</name>
<dbReference type="PANTHER" id="PTHR45919">
    <property type="entry name" value="GDP-MAN:MAN(3)GLCNAC(2)-PP-DOL ALPHA-1,2-MANNOSYLTRANSFERASE"/>
    <property type="match status" value="1"/>
</dbReference>
<dbReference type="Pfam" id="PF13692">
    <property type="entry name" value="Glyco_trans_1_4"/>
    <property type="match status" value="1"/>
</dbReference>
<dbReference type="GO" id="GO:0004377">
    <property type="term" value="F:GDP-Man:Man(3)GlcNAc(2)-PP-Dol alpha-1,2-mannosyltransferase activity"/>
    <property type="evidence" value="ECO:0007669"/>
    <property type="project" value="InterPro"/>
</dbReference>
<dbReference type="InterPro" id="IPR038013">
    <property type="entry name" value="ALG11"/>
</dbReference>
<dbReference type="RefSeq" id="WP_272985691.1">
    <property type="nucleotide sequence ID" value="NZ_DSFH01000060.1"/>
</dbReference>
<dbReference type="CDD" id="cd03801">
    <property type="entry name" value="GT4_PimA-like"/>
    <property type="match status" value="1"/>
</dbReference>
<sequence length="419" mass="47760">MKSAERDAFKSDALVAHHFWNTAGGSELLSASVALAFSLIGYMPTLVSVSKIDDLVIKKSFGIDLSSFPRTHAAISINSFGLMMRILLRREINKVIKSTDPEFLFVDSPFYDGNKVRKNGIKVIEYIHFPIEAYFMSLNDRKINLNGDPYIKENYNGIIGSLYFSMFGKISSKFKRENPFDSAHLVLVNSEYVAKIVSSIYSQKPKVLNPPIPPNNINPSELKDFSSRENSIVLLGRFSREKRYHWVIENIVPKVVNEVGDSKFYFVGYSKGRRSASYVNELVSILNKLNISYSFDIRKNARVYLLENLDKEIVNEVLRRSKVLLHATINEHWGISIAEGMSFGLPVVIHKSGGLWSDLALAGKSGVGYENAEEAIQEIVKLINDEKTWRHYSSMSLRRSDDLRIEKFVQRFNEYIKKM</sequence>
<reference evidence="1" key="1">
    <citation type="journal article" date="2020" name="mSystems">
        <title>Genome- and Community-Level Interaction Insights into Carbon Utilization and Element Cycling Functions of Hydrothermarchaeota in Hydrothermal Sediment.</title>
        <authorList>
            <person name="Zhou Z."/>
            <person name="Liu Y."/>
            <person name="Xu W."/>
            <person name="Pan J."/>
            <person name="Luo Z.H."/>
            <person name="Li M."/>
        </authorList>
    </citation>
    <scope>NUCLEOTIDE SEQUENCE [LARGE SCALE GENOMIC DNA]</scope>
    <source>
        <strain evidence="1">SpSt-1261</strain>
    </source>
</reference>